<comment type="caution">
    <text evidence="1">The sequence shown here is derived from an EMBL/GenBank/DDBJ whole genome shotgun (WGS) entry which is preliminary data.</text>
</comment>
<evidence type="ECO:0000313" key="2">
    <source>
        <dbReference type="Proteomes" id="UP000826271"/>
    </source>
</evidence>
<reference evidence="1" key="1">
    <citation type="submission" date="2019-10" db="EMBL/GenBank/DDBJ databases">
        <authorList>
            <person name="Zhang R."/>
            <person name="Pan Y."/>
            <person name="Wang J."/>
            <person name="Ma R."/>
            <person name="Yu S."/>
        </authorList>
    </citation>
    <scope>NUCLEOTIDE SEQUENCE</scope>
    <source>
        <strain evidence="1">LA-IB0</strain>
        <tissue evidence="1">Leaf</tissue>
    </source>
</reference>
<keyword evidence="2" id="KW-1185">Reference proteome</keyword>
<name>A0AAV6VZU5_9LAMI</name>
<gene>
    <name evidence="1" type="ORF">BUALT_Bualt19G0042000</name>
</gene>
<protein>
    <submittedName>
        <fullName evidence="1">Uncharacterized protein</fullName>
    </submittedName>
</protein>
<sequence length="164" mass="18330">MSAASLSVSIEFHRRSEFGPLGRLTTQEEGFLLAKTIKKRGCGFFNWYDPQMCARLKAIIPGLLRGRNQLESEVLKLKKENRKALLLLVVVGDKHQLQSSLVSQLLPQLDLLPLFLLLLIMVATSQAVGMHLEPQVALQGYQLHSEGYFKVLEVLMLFGGLNAL</sequence>
<proteinExistence type="predicted"/>
<dbReference type="AlphaFoldDB" id="A0AAV6VZU5"/>
<dbReference type="EMBL" id="WHWC01000019">
    <property type="protein sequence ID" value="KAG8363626.1"/>
    <property type="molecule type" value="Genomic_DNA"/>
</dbReference>
<organism evidence="1 2">
    <name type="scientific">Buddleja alternifolia</name>
    <dbReference type="NCBI Taxonomy" id="168488"/>
    <lineage>
        <taxon>Eukaryota</taxon>
        <taxon>Viridiplantae</taxon>
        <taxon>Streptophyta</taxon>
        <taxon>Embryophyta</taxon>
        <taxon>Tracheophyta</taxon>
        <taxon>Spermatophyta</taxon>
        <taxon>Magnoliopsida</taxon>
        <taxon>eudicotyledons</taxon>
        <taxon>Gunneridae</taxon>
        <taxon>Pentapetalae</taxon>
        <taxon>asterids</taxon>
        <taxon>lamiids</taxon>
        <taxon>Lamiales</taxon>
        <taxon>Scrophulariaceae</taxon>
        <taxon>Buddlejeae</taxon>
        <taxon>Buddleja</taxon>
    </lineage>
</organism>
<accession>A0AAV6VZU5</accession>
<dbReference type="Proteomes" id="UP000826271">
    <property type="component" value="Unassembled WGS sequence"/>
</dbReference>
<evidence type="ECO:0000313" key="1">
    <source>
        <dbReference type="EMBL" id="KAG8363626.1"/>
    </source>
</evidence>